<reference evidence="1" key="1">
    <citation type="journal article" date="2018" name="Genome Biol.">
        <title>SKESA: strategic k-mer extension for scrupulous assemblies.</title>
        <authorList>
            <person name="Souvorov A."/>
            <person name="Agarwala R."/>
            <person name="Lipman D.J."/>
        </authorList>
    </citation>
    <scope>NUCLEOTIDE SEQUENCE</scope>
    <source>
        <strain evidence="1">BCW_3452</strain>
    </source>
</reference>
<sequence>MPSCSQREHECGVASIQATPLIDSVSMLTKELFKVGFSGLKDLFSILAIQLKHMWGRRRFFLYQIISPHILGLYDSGVADTKNLGQLSWLFWVNVNSMAELPRASSV</sequence>
<organism evidence="1">
    <name type="scientific">Vibrio vulnificus</name>
    <dbReference type="NCBI Taxonomy" id="672"/>
    <lineage>
        <taxon>Bacteria</taxon>
        <taxon>Pseudomonadati</taxon>
        <taxon>Pseudomonadota</taxon>
        <taxon>Gammaproteobacteria</taxon>
        <taxon>Vibrionales</taxon>
        <taxon>Vibrionaceae</taxon>
        <taxon>Vibrio</taxon>
    </lineage>
</organism>
<dbReference type="Proteomes" id="UP000863257">
    <property type="component" value="Unassembled WGS sequence"/>
</dbReference>
<dbReference type="EMBL" id="DACRBY010000001">
    <property type="protein sequence ID" value="HAS8538284.1"/>
    <property type="molecule type" value="Genomic_DNA"/>
</dbReference>
<proteinExistence type="predicted"/>
<gene>
    <name evidence="1" type="ORF">I7730_00530</name>
</gene>
<comment type="caution">
    <text evidence="1">The sequence shown here is derived from an EMBL/GenBank/DDBJ whole genome shotgun (WGS) entry which is preliminary data.</text>
</comment>
<name>A0A8H9K719_VIBVL</name>
<reference evidence="1" key="2">
    <citation type="submission" date="2019-01" db="EMBL/GenBank/DDBJ databases">
        <authorList>
            <consortium name="NCBI Pathogen Detection Project"/>
        </authorList>
    </citation>
    <scope>NUCLEOTIDE SEQUENCE</scope>
    <source>
        <strain evidence="1">BCW_3452</strain>
    </source>
</reference>
<evidence type="ECO:0000313" key="1">
    <source>
        <dbReference type="EMBL" id="HAS8538284.1"/>
    </source>
</evidence>
<dbReference type="AlphaFoldDB" id="A0A8H9K719"/>
<protein>
    <submittedName>
        <fullName evidence="1">Uncharacterized protein</fullName>
    </submittedName>
</protein>
<accession>A0A8H9K719</accession>